<evidence type="ECO:0000259" key="6">
    <source>
        <dbReference type="PROSITE" id="PS51094"/>
    </source>
</evidence>
<accession>A0A075LUC7</accession>
<keyword evidence="5" id="KW-0804">Transcription</keyword>
<dbReference type="InterPro" id="IPR013196">
    <property type="entry name" value="HTH_11"/>
</dbReference>
<dbReference type="SUPFAM" id="SSF52794">
    <property type="entry name" value="PTS system IIB component-like"/>
    <property type="match status" value="1"/>
</dbReference>
<evidence type="ECO:0000256" key="5">
    <source>
        <dbReference type="ARBA" id="ARBA00023163"/>
    </source>
</evidence>
<evidence type="ECO:0000259" key="8">
    <source>
        <dbReference type="PROSITE" id="PS51372"/>
    </source>
</evidence>
<dbReference type="InterPro" id="IPR036634">
    <property type="entry name" value="PRD_sf"/>
</dbReference>
<evidence type="ECO:0000256" key="2">
    <source>
        <dbReference type="ARBA" id="ARBA00022737"/>
    </source>
</evidence>
<dbReference type="InterPro" id="IPR011608">
    <property type="entry name" value="PRD"/>
</dbReference>
<dbReference type="InterPro" id="IPR016152">
    <property type="entry name" value="PTrfase/Anion_transptr"/>
</dbReference>
<feature type="domain" description="PRD" evidence="8">
    <location>
        <begin position="294"/>
        <end position="401"/>
    </location>
</feature>
<feature type="domain" description="PTS EIIB type-2" evidence="7">
    <location>
        <begin position="405"/>
        <end position="497"/>
    </location>
</feature>
<dbReference type="InterPro" id="IPR002178">
    <property type="entry name" value="PTS_EIIA_type-2_dom"/>
</dbReference>
<dbReference type="GeneID" id="34220340"/>
<evidence type="ECO:0000256" key="1">
    <source>
        <dbReference type="ARBA" id="ARBA00022679"/>
    </source>
</evidence>
<dbReference type="OrthoDB" id="3175596at2"/>
<dbReference type="KEGG" id="tap:GZ22_16105"/>
<dbReference type="GO" id="GO:0006355">
    <property type="term" value="P:regulation of DNA-templated transcription"/>
    <property type="evidence" value="ECO:0007669"/>
    <property type="project" value="InterPro"/>
</dbReference>
<dbReference type="PROSITE" id="PS51372">
    <property type="entry name" value="PRD_2"/>
    <property type="match status" value="2"/>
</dbReference>
<dbReference type="InterPro" id="IPR007737">
    <property type="entry name" value="Mga_HTH"/>
</dbReference>
<name>A0A075LUC7_9BACI</name>
<dbReference type="Gene3D" id="1.10.10.10">
    <property type="entry name" value="Winged helix-like DNA-binding domain superfamily/Winged helix DNA-binding domain"/>
    <property type="match status" value="2"/>
</dbReference>
<dbReference type="InterPro" id="IPR036390">
    <property type="entry name" value="WH_DNA-bd_sf"/>
</dbReference>
<keyword evidence="2" id="KW-0677">Repeat</keyword>
<organism evidence="9 10">
    <name type="scientific">Terribacillus saccharophilus</name>
    <dbReference type="NCBI Taxonomy" id="361277"/>
    <lineage>
        <taxon>Bacteria</taxon>
        <taxon>Bacillati</taxon>
        <taxon>Bacillota</taxon>
        <taxon>Bacilli</taxon>
        <taxon>Bacillales</taxon>
        <taxon>Bacillaceae</taxon>
        <taxon>Terribacillus</taxon>
    </lineage>
</organism>
<dbReference type="SUPFAM" id="SSF63520">
    <property type="entry name" value="PTS-regulatory domain, PRD"/>
    <property type="match status" value="2"/>
</dbReference>
<evidence type="ECO:0000313" key="9">
    <source>
        <dbReference type="EMBL" id="AIF68003.1"/>
    </source>
</evidence>
<dbReference type="PROSITE" id="PS51094">
    <property type="entry name" value="PTS_EIIA_TYPE_2"/>
    <property type="match status" value="1"/>
</dbReference>
<dbReference type="Gene3D" id="1.10.1790.10">
    <property type="entry name" value="PRD domain"/>
    <property type="match status" value="2"/>
</dbReference>
<dbReference type="Proteomes" id="UP000027980">
    <property type="component" value="Chromosome"/>
</dbReference>
<feature type="domain" description="PTS EIIA type-2" evidence="6">
    <location>
        <begin position="496"/>
        <end position="635"/>
    </location>
</feature>
<dbReference type="Gene3D" id="3.40.50.2300">
    <property type="match status" value="1"/>
</dbReference>
<dbReference type="CDD" id="cd05568">
    <property type="entry name" value="PTS_IIB_bgl_like"/>
    <property type="match status" value="1"/>
</dbReference>
<proteinExistence type="predicted"/>
<protein>
    <submittedName>
        <fullName evidence="9">Uncharacterized protein</fullName>
    </submittedName>
</protein>
<dbReference type="InterPro" id="IPR050661">
    <property type="entry name" value="BglG_antiterminators"/>
</dbReference>
<evidence type="ECO:0000256" key="3">
    <source>
        <dbReference type="ARBA" id="ARBA00023015"/>
    </source>
</evidence>
<evidence type="ECO:0000256" key="4">
    <source>
        <dbReference type="ARBA" id="ARBA00023159"/>
    </source>
</evidence>
<dbReference type="PANTHER" id="PTHR30185:SF13">
    <property type="entry name" value="LICABCH OPERON REGULATOR-RELATED"/>
    <property type="match status" value="1"/>
</dbReference>
<dbReference type="InterPro" id="IPR013011">
    <property type="entry name" value="PTS_EIIB_2"/>
</dbReference>
<dbReference type="EMBL" id="CP008876">
    <property type="protein sequence ID" value="AIF68003.1"/>
    <property type="molecule type" value="Genomic_DNA"/>
</dbReference>
<dbReference type="InterPro" id="IPR036388">
    <property type="entry name" value="WH-like_DNA-bd_sf"/>
</dbReference>
<dbReference type="Pfam" id="PF08279">
    <property type="entry name" value="HTH_11"/>
    <property type="match status" value="1"/>
</dbReference>
<dbReference type="HOGENOM" id="CLU_013442_5_1_9"/>
<dbReference type="PROSITE" id="PS51099">
    <property type="entry name" value="PTS_EIIB_TYPE_2"/>
    <property type="match status" value="1"/>
</dbReference>
<evidence type="ECO:0000259" key="7">
    <source>
        <dbReference type="PROSITE" id="PS51099"/>
    </source>
</evidence>
<feature type="domain" description="PRD" evidence="8">
    <location>
        <begin position="187"/>
        <end position="292"/>
    </location>
</feature>
<dbReference type="SUPFAM" id="SSF46785">
    <property type="entry name" value="Winged helix' DNA-binding domain"/>
    <property type="match status" value="1"/>
</dbReference>
<dbReference type="GO" id="GO:0008982">
    <property type="term" value="F:protein-N(PI)-phosphohistidine-sugar phosphotransferase activity"/>
    <property type="evidence" value="ECO:0007669"/>
    <property type="project" value="InterPro"/>
</dbReference>
<dbReference type="RefSeq" id="WP_038564412.1">
    <property type="nucleotide sequence ID" value="NZ_CP008876.1"/>
</dbReference>
<keyword evidence="1" id="KW-0808">Transferase</keyword>
<dbReference type="AlphaFoldDB" id="A0A075LUC7"/>
<keyword evidence="4" id="KW-0010">Activator</keyword>
<keyword evidence="3" id="KW-0805">Transcription regulation</keyword>
<dbReference type="Pfam" id="PF00874">
    <property type="entry name" value="PRD"/>
    <property type="match status" value="2"/>
</dbReference>
<dbReference type="Pfam" id="PF05043">
    <property type="entry name" value="Mga"/>
    <property type="match status" value="1"/>
</dbReference>
<dbReference type="Gene3D" id="3.40.930.10">
    <property type="entry name" value="Mannitol-specific EII, Chain A"/>
    <property type="match status" value="1"/>
</dbReference>
<dbReference type="GO" id="GO:0009401">
    <property type="term" value="P:phosphoenolpyruvate-dependent sugar phosphotransferase system"/>
    <property type="evidence" value="ECO:0007669"/>
    <property type="project" value="InterPro"/>
</dbReference>
<evidence type="ECO:0000313" key="10">
    <source>
        <dbReference type="Proteomes" id="UP000027980"/>
    </source>
</evidence>
<sequence length="635" mass="72575">MLQPRLLELLTFLSSESRTLTADELARKLAVSERTVRSDIKLLQQELPADYAKIESLRGKGYQLIVLEEKLFQQYLQETIRTKQERLYTRVETPAERVNHLMQLLLLADSFIKMEDLAQACFVSFPTVQNDLKQVRSLLQQSGLDLQKKPKYGIRIAGTETEKRYFLSSFFSKQASWHKPYSLPDAIVSEAEIRYVHDIVHKFVTEKELMLSDVAVQNLVTHIAIACRRIKDEQYVELAPDAMQDIIQQPAFREAAQLTAMLEAELHLFFPQVEVAYMTIHLMGTDYVSKSTLDGHMGMPDLAAAIVARIYDKTGLDLRHDQELLHGLSLHLKPAVHRHLYGMNVRNPLLEDIKRHYPLAFEAAVIGACAVEKENSIQLAEEEIGYLALHIGAALERSRQTGRKIRCLLVCASGAGSAQLLRYKLQSLFPDKLDIIDTIEYYRLLREKKWEADLIISTIPIESTVTPLPVVLVPVILDKEAISKLEAYLHFGQQIRYIKPSYVFLQQDLRSQEEVLAYLTKVLQADGKVGEDFLAAVYERESMAPTSFGNFVAVPHPIEARVEETLWVICTLKQPIDWAGKQVRFVCLLCIEKDSDEDFTGMYQQLVRIIEEPEHIQKLLEAHSYEDFHKALVSI</sequence>
<dbReference type="SUPFAM" id="SSF55804">
    <property type="entry name" value="Phoshotransferase/anion transport protein"/>
    <property type="match status" value="1"/>
</dbReference>
<dbReference type="InterPro" id="IPR036095">
    <property type="entry name" value="PTS_EIIB-like_sf"/>
</dbReference>
<dbReference type="CDD" id="cd00211">
    <property type="entry name" value="PTS_IIA_fru"/>
    <property type="match status" value="1"/>
</dbReference>
<dbReference type="Pfam" id="PF00359">
    <property type="entry name" value="PTS_EIIA_2"/>
    <property type="match status" value="1"/>
</dbReference>
<dbReference type="PANTHER" id="PTHR30185">
    <property type="entry name" value="CRYPTIC BETA-GLUCOSIDE BGL OPERON ANTITERMINATOR"/>
    <property type="match status" value="1"/>
</dbReference>
<gene>
    <name evidence="9" type="ORF">GZ22_16105</name>
</gene>
<reference evidence="9 10" key="1">
    <citation type="submission" date="2014-07" db="EMBL/GenBank/DDBJ databases">
        <title>Complete genome sequence of a moderately halophilic bacterium Terribacillus aidingensis MP602, isolated from Cryptomeria fortunei in Tianmu mountain in China.</title>
        <authorList>
            <person name="Wang Y."/>
            <person name="Lu P."/>
            <person name="Zhang L."/>
        </authorList>
    </citation>
    <scope>NUCLEOTIDE SEQUENCE [LARGE SCALE GENOMIC DNA]</scope>
    <source>
        <strain evidence="9 10">MP602</strain>
    </source>
</reference>